<dbReference type="InterPro" id="IPR032675">
    <property type="entry name" value="LRR_dom_sf"/>
</dbReference>
<dbReference type="AlphaFoldDB" id="S9UAE8"/>
<proteinExistence type="predicted"/>
<name>S9UAE8_9TRYP</name>
<dbReference type="EMBL" id="ATMH01005586">
    <property type="protein sequence ID" value="EPY27752.1"/>
    <property type="molecule type" value="Genomic_DNA"/>
</dbReference>
<organism evidence="1 2">
    <name type="scientific">Strigomonas culicis</name>
    <dbReference type="NCBI Taxonomy" id="28005"/>
    <lineage>
        <taxon>Eukaryota</taxon>
        <taxon>Discoba</taxon>
        <taxon>Euglenozoa</taxon>
        <taxon>Kinetoplastea</taxon>
        <taxon>Metakinetoplastina</taxon>
        <taxon>Trypanosomatida</taxon>
        <taxon>Trypanosomatidae</taxon>
        <taxon>Strigomonadinae</taxon>
        <taxon>Strigomonas</taxon>
    </lineage>
</organism>
<accession>S9UAE8</accession>
<evidence type="ECO:0000313" key="1">
    <source>
        <dbReference type="EMBL" id="EPY27752.1"/>
    </source>
</evidence>
<comment type="caution">
    <text evidence="1">The sequence shown here is derived from an EMBL/GenBank/DDBJ whole genome shotgun (WGS) entry which is preliminary data.</text>
</comment>
<gene>
    <name evidence="1" type="ORF">STCU_05586</name>
</gene>
<keyword evidence="2" id="KW-1185">Reference proteome</keyword>
<evidence type="ECO:0000313" key="2">
    <source>
        <dbReference type="Proteomes" id="UP000015354"/>
    </source>
</evidence>
<dbReference type="Proteomes" id="UP000015354">
    <property type="component" value="Unassembled WGS sequence"/>
</dbReference>
<dbReference type="OrthoDB" id="272586at2759"/>
<reference evidence="1 2" key="1">
    <citation type="journal article" date="2013" name="PLoS ONE">
        <title>Predicting the Proteins of Angomonas deanei, Strigomonas culicis and Their Respective Endosymbionts Reveals New Aspects of the Trypanosomatidae Family.</title>
        <authorList>
            <person name="Motta M.C."/>
            <person name="Martins A.C."/>
            <person name="de Souza S.S."/>
            <person name="Catta-Preta C.M."/>
            <person name="Silva R."/>
            <person name="Klein C.C."/>
            <person name="de Almeida L.G."/>
            <person name="de Lima Cunha O."/>
            <person name="Ciapina L.P."/>
            <person name="Brocchi M."/>
            <person name="Colabardini A.C."/>
            <person name="de Araujo Lima B."/>
            <person name="Machado C.R."/>
            <person name="de Almeida Soares C.M."/>
            <person name="Probst C.M."/>
            <person name="de Menezes C.B."/>
            <person name="Thompson C.E."/>
            <person name="Bartholomeu D.C."/>
            <person name="Gradia D.F."/>
            <person name="Pavoni D.P."/>
            <person name="Grisard E.C."/>
            <person name="Fantinatti-Garboggini F."/>
            <person name="Marchini F.K."/>
            <person name="Rodrigues-Luiz G.F."/>
            <person name="Wagner G."/>
            <person name="Goldman G.H."/>
            <person name="Fietto J.L."/>
            <person name="Elias M.C."/>
            <person name="Goldman M.H."/>
            <person name="Sagot M.F."/>
            <person name="Pereira M."/>
            <person name="Stoco P.H."/>
            <person name="de Mendonca-Neto R.P."/>
            <person name="Teixeira S.M."/>
            <person name="Maciel T.E."/>
            <person name="de Oliveira Mendes T.A."/>
            <person name="Urmenyi T.P."/>
            <person name="de Souza W."/>
            <person name="Schenkman S."/>
            <person name="de Vasconcelos A.T."/>
        </authorList>
    </citation>
    <scope>NUCLEOTIDE SEQUENCE [LARGE SCALE GENOMIC DNA]</scope>
</reference>
<dbReference type="SUPFAM" id="SSF52047">
    <property type="entry name" value="RNI-like"/>
    <property type="match status" value="1"/>
</dbReference>
<protein>
    <submittedName>
        <fullName evidence="1">Uncharacterized protein</fullName>
    </submittedName>
</protein>
<dbReference type="Gene3D" id="3.80.10.10">
    <property type="entry name" value="Ribonuclease Inhibitor"/>
    <property type="match status" value="1"/>
</dbReference>
<sequence>MSMGVDVQKETYPPLLDCDLRSKGNSFNMTNKVNGFMCQIVRRLLYGRRYYIDLIHVDNLLLSPERIHYFFFSGLLSSIEEALTKEARKHSATSLVHLKTISFSICKITSAGLLILLAALSTKPGHQVTCLDVSYNLLTESSFFCLTQCLPLTNLTMLSLRGNNCHGETSNTFRELLLEGFISLEEIDLGWTDLTYKQICVLIECIPQMKKMHVLLLDGLTIPIEKTTAITKAVSMSHLFHVSFYGCVNCQSPIFLQRIKDICDANREACTQHEWHNRESYLTSLFKISAERGVTPPSMSALPAGYGPFTTNDPSLREAEF</sequence>